<keyword evidence="2" id="KW-1185">Reference proteome</keyword>
<gene>
    <name evidence="1" type="ORF">SK128_012088</name>
</gene>
<dbReference type="Proteomes" id="UP001381693">
    <property type="component" value="Unassembled WGS sequence"/>
</dbReference>
<proteinExistence type="predicted"/>
<dbReference type="AlphaFoldDB" id="A0AAN8ZYD8"/>
<feature type="non-terminal residue" evidence="1">
    <location>
        <position position="1"/>
    </location>
</feature>
<name>A0AAN8ZYD8_HALRR</name>
<dbReference type="EMBL" id="JAXCGZ010017565">
    <property type="protein sequence ID" value="KAK7067944.1"/>
    <property type="molecule type" value="Genomic_DNA"/>
</dbReference>
<reference evidence="1 2" key="1">
    <citation type="submission" date="2023-11" db="EMBL/GenBank/DDBJ databases">
        <title>Halocaridina rubra genome assembly.</title>
        <authorList>
            <person name="Smith C."/>
        </authorList>
    </citation>
    <scope>NUCLEOTIDE SEQUENCE [LARGE SCALE GENOMIC DNA]</scope>
    <source>
        <strain evidence="1">EP-1</strain>
        <tissue evidence="1">Whole</tissue>
    </source>
</reference>
<comment type="caution">
    <text evidence="1">The sequence shown here is derived from an EMBL/GenBank/DDBJ whole genome shotgun (WGS) entry which is preliminary data.</text>
</comment>
<sequence length="81" mass="9191">TCMIWRINRQKSLSIKFKKISVIILTQLTRTLFWANPALVVGGEDDRREGDGHIQTLGKQVGAGTMPESIERVEIRKGIQR</sequence>
<evidence type="ECO:0000313" key="2">
    <source>
        <dbReference type="Proteomes" id="UP001381693"/>
    </source>
</evidence>
<evidence type="ECO:0000313" key="1">
    <source>
        <dbReference type="EMBL" id="KAK7067944.1"/>
    </source>
</evidence>
<protein>
    <submittedName>
        <fullName evidence="1">Uncharacterized protein</fullName>
    </submittedName>
</protein>
<organism evidence="1 2">
    <name type="scientific">Halocaridina rubra</name>
    <name type="common">Hawaiian red shrimp</name>
    <dbReference type="NCBI Taxonomy" id="373956"/>
    <lineage>
        <taxon>Eukaryota</taxon>
        <taxon>Metazoa</taxon>
        <taxon>Ecdysozoa</taxon>
        <taxon>Arthropoda</taxon>
        <taxon>Crustacea</taxon>
        <taxon>Multicrustacea</taxon>
        <taxon>Malacostraca</taxon>
        <taxon>Eumalacostraca</taxon>
        <taxon>Eucarida</taxon>
        <taxon>Decapoda</taxon>
        <taxon>Pleocyemata</taxon>
        <taxon>Caridea</taxon>
        <taxon>Atyoidea</taxon>
        <taxon>Atyidae</taxon>
        <taxon>Halocaridina</taxon>
    </lineage>
</organism>
<accession>A0AAN8ZYD8</accession>